<dbReference type="GO" id="GO:0051131">
    <property type="term" value="P:chaperone-mediated protein complex assembly"/>
    <property type="evidence" value="ECO:0007669"/>
    <property type="project" value="TreeGrafter"/>
</dbReference>
<keyword evidence="2" id="KW-0963">Cytoplasm</keyword>
<evidence type="ECO:0000256" key="1">
    <source>
        <dbReference type="ARBA" id="ARBA00025733"/>
    </source>
</evidence>
<dbReference type="Gene3D" id="2.60.40.790">
    <property type="match status" value="1"/>
</dbReference>
<dbReference type="GO" id="GO:0005634">
    <property type="term" value="C:nucleus"/>
    <property type="evidence" value="ECO:0007669"/>
    <property type="project" value="UniProtKB-SubCell"/>
</dbReference>
<dbReference type="Gene3D" id="6.10.140.350">
    <property type="match status" value="1"/>
</dbReference>
<dbReference type="InterPro" id="IPR008978">
    <property type="entry name" value="HSP20-like_chaperone"/>
</dbReference>
<dbReference type="GO" id="GO:0005829">
    <property type="term" value="C:cytosol"/>
    <property type="evidence" value="ECO:0007669"/>
    <property type="project" value="TreeGrafter"/>
</dbReference>
<dbReference type="SUPFAM" id="SSF49764">
    <property type="entry name" value="HSP20-like chaperones"/>
    <property type="match status" value="1"/>
</dbReference>
<proteinExistence type="inferred from homology"/>
<dbReference type="GO" id="GO:0051087">
    <property type="term" value="F:protein-folding chaperone binding"/>
    <property type="evidence" value="ECO:0007669"/>
    <property type="project" value="UniProtKB-ARBA"/>
</dbReference>
<organism evidence="5 6">
    <name type="scientific">Kalanchoe fedtschenkoi</name>
    <name type="common">Lavender scallops</name>
    <name type="synonym">South American air plant</name>
    <dbReference type="NCBI Taxonomy" id="63787"/>
    <lineage>
        <taxon>Eukaryota</taxon>
        <taxon>Viridiplantae</taxon>
        <taxon>Streptophyta</taxon>
        <taxon>Embryophyta</taxon>
        <taxon>Tracheophyta</taxon>
        <taxon>Spermatophyta</taxon>
        <taxon>Magnoliopsida</taxon>
        <taxon>eudicotyledons</taxon>
        <taxon>Gunneridae</taxon>
        <taxon>Pentapetalae</taxon>
        <taxon>Saxifragales</taxon>
        <taxon>Crassulaceae</taxon>
        <taxon>Kalanchoe</taxon>
    </lineage>
</organism>
<comment type="similarity">
    <text evidence="1 2">Belongs to the p23/wos2 family.</text>
</comment>
<comment type="subcellular location">
    <subcellularLocation>
        <location evidence="2">Cytoplasm</location>
    </subcellularLocation>
    <subcellularLocation>
        <location evidence="2">Nucleus</location>
    </subcellularLocation>
</comment>
<evidence type="ECO:0000256" key="2">
    <source>
        <dbReference type="RuleBase" id="RU369032"/>
    </source>
</evidence>
<dbReference type="PANTHER" id="PTHR22932:SF1">
    <property type="entry name" value="CO-CHAPERONE PROTEIN DAF-41"/>
    <property type="match status" value="1"/>
</dbReference>
<dbReference type="FunFam" id="2.60.40.790:FF:000013">
    <property type="entry name" value="Very-long-chain (3R)-3-hydroxyacyl-CoA dehydratase"/>
    <property type="match status" value="1"/>
</dbReference>
<evidence type="ECO:0000259" key="3">
    <source>
        <dbReference type="PROSITE" id="PS50835"/>
    </source>
</evidence>
<dbReference type="AlphaFoldDB" id="A0A7N0RI51"/>
<comment type="function">
    <text evidence="2">Acts as a co-chaperone for HSP90.</text>
</comment>
<dbReference type="InterPro" id="IPR007110">
    <property type="entry name" value="Ig-like_dom"/>
</dbReference>
<keyword evidence="2" id="KW-0539">Nucleus</keyword>
<keyword evidence="6" id="KW-1185">Reference proteome</keyword>
<feature type="domain" description="CS" evidence="4">
    <location>
        <begin position="3"/>
        <end position="91"/>
    </location>
</feature>
<evidence type="ECO:0000259" key="4">
    <source>
        <dbReference type="PROSITE" id="PS51203"/>
    </source>
</evidence>
<dbReference type="PROSITE" id="PS50835">
    <property type="entry name" value="IG_LIKE"/>
    <property type="match status" value="1"/>
</dbReference>
<dbReference type="Proteomes" id="UP000594263">
    <property type="component" value="Unplaced"/>
</dbReference>
<dbReference type="InterPro" id="IPR007052">
    <property type="entry name" value="CS_dom"/>
</dbReference>
<dbReference type="PROSITE" id="PS51203">
    <property type="entry name" value="CS"/>
    <property type="match status" value="1"/>
</dbReference>
<dbReference type="Gramene" id="Kaladp0011s0757.1.v1.1">
    <property type="protein sequence ID" value="Kaladp0011s0757.1.v1.1"/>
    <property type="gene ID" value="Kaladp0011s0757.v1.1"/>
</dbReference>
<dbReference type="CDD" id="cd06465">
    <property type="entry name" value="p23_hB-ind1_like"/>
    <property type="match status" value="1"/>
</dbReference>
<feature type="domain" description="Ig-like" evidence="3">
    <location>
        <begin position="24"/>
        <end position="149"/>
    </location>
</feature>
<dbReference type="GO" id="GO:0009408">
    <property type="term" value="P:response to heat"/>
    <property type="evidence" value="ECO:0007669"/>
    <property type="project" value="UniProtKB-ARBA"/>
</dbReference>
<evidence type="ECO:0000313" key="6">
    <source>
        <dbReference type="Proteomes" id="UP000594263"/>
    </source>
</evidence>
<name>A0A7N0RI51_KALFE</name>
<sequence>MSIRTSEVLWAQRSDKVYLTVALPDAKDISVTHEPEGKFSFSAKSVQGESVGFSFELFEKIVPEGCKTKVGSRNIVCSVQKAEEGWWKRLLKLEGKPAPYIKVDWNKWRDEDDEDSIGSDMAPEDEITISGGEAESSDDDGILCMFYHS</sequence>
<keyword evidence="2" id="KW-0143">Chaperone</keyword>
<evidence type="ECO:0000313" key="5">
    <source>
        <dbReference type="EnsemblPlants" id="Kaladp0011s0757.1.v1.1"/>
    </source>
</evidence>
<dbReference type="OMA" id="AVKCEPH"/>
<reference evidence="5" key="1">
    <citation type="submission" date="2021-01" db="UniProtKB">
        <authorList>
            <consortium name="EnsemblPlants"/>
        </authorList>
    </citation>
    <scope>IDENTIFICATION</scope>
</reference>
<protein>
    <recommendedName>
        <fullName evidence="2">Co-chaperone protein p23</fullName>
    </recommendedName>
</protein>
<accession>A0A7N0RI51</accession>
<dbReference type="GO" id="GO:0101031">
    <property type="term" value="C:protein folding chaperone complex"/>
    <property type="evidence" value="ECO:0007669"/>
    <property type="project" value="UniProtKB-ARBA"/>
</dbReference>
<dbReference type="PANTHER" id="PTHR22932">
    <property type="entry name" value="TELOMERASE-BINDING PROTEIN P23 HSP90 CO-CHAPERONE"/>
    <property type="match status" value="1"/>
</dbReference>
<dbReference type="GO" id="GO:0051879">
    <property type="term" value="F:Hsp90 protein binding"/>
    <property type="evidence" value="ECO:0007669"/>
    <property type="project" value="UniProtKB-UniRule"/>
</dbReference>
<dbReference type="EnsemblPlants" id="Kaladp0011s0757.1.v1.1">
    <property type="protein sequence ID" value="Kaladp0011s0757.1.v1.1"/>
    <property type="gene ID" value="Kaladp0011s0757.v1.1"/>
</dbReference>
<comment type="subunit">
    <text evidence="2">Interacts with HSP90 in an ATP-dependent manner.</text>
</comment>
<dbReference type="Pfam" id="PF04969">
    <property type="entry name" value="CS"/>
    <property type="match status" value="1"/>
</dbReference>
<dbReference type="InterPro" id="IPR045250">
    <property type="entry name" value="p23-like"/>
</dbReference>
<dbReference type="GO" id="GO:0006457">
    <property type="term" value="P:protein folding"/>
    <property type="evidence" value="ECO:0007669"/>
    <property type="project" value="TreeGrafter"/>
</dbReference>